<sequence length="247" mass="27864">MKSYEEMADHVFRRINEYEAARKRRQVRLIRVSASLCCVCLAALAGFQIWSRNGSGYSADPESFHDMPSYSAVSSWEDKGQRENTVIINQIDGISADKINVDLSEEDFVQLDQDQLLEYYGIDIFPTVPADLGREWSEQEQVPYGIYKRDGGTGEAYWDVQILNYSNEDYTRTVNIELKKGGMPFSDYGTLPDDCAKSLINNIAVGIGQTEGGIYLIEFLYRSVGFRLVVEGLTQEELVSVVSSLTE</sequence>
<proteinExistence type="predicted"/>
<dbReference type="EMBL" id="JACRTL010000005">
    <property type="protein sequence ID" value="MBC8611362.1"/>
    <property type="molecule type" value="Genomic_DNA"/>
</dbReference>
<evidence type="ECO:0008006" key="4">
    <source>
        <dbReference type="Google" id="ProtNLM"/>
    </source>
</evidence>
<evidence type="ECO:0000313" key="3">
    <source>
        <dbReference type="Proteomes" id="UP000632659"/>
    </source>
</evidence>
<name>A0A8J6PBX5_9FIRM</name>
<keyword evidence="1" id="KW-0812">Transmembrane</keyword>
<dbReference type="Proteomes" id="UP000632659">
    <property type="component" value="Unassembled WGS sequence"/>
</dbReference>
<accession>A0A8J6PBX5</accession>
<evidence type="ECO:0000313" key="2">
    <source>
        <dbReference type="EMBL" id="MBC8611362.1"/>
    </source>
</evidence>
<dbReference type="AlphaFoldDB" id="A0A8J6PBX5"/>
<gene>
    <name evidence="2" type="ORF">H8702_09635</name>
</gene>
<keyword evidence="3" id="KW-1185">Reference proteome</keyword>
<comment type="caution">
    <text evidence="2">The sequence shown here is derived from an EMBL/GenBank/DDBJ whole genome shotgun (WGS) entry which is preliminary data.</text>
</comment>
<dbReference type="OrthoDB" id="9981394at2"/>
<reference evidence="2" key="1">
    <citation type="submission" date="2020-08" db="EMBL/GenBank/DDBJ databases">
        <title>Genome public.</title>
        <authorList>
            <person name="Liu C."/>
            <person name="Sun Q."/>
        </authorList>
    </citation>
    <scope>NUCLEOTIDE SEQUENCE</scope>
    <source>
        <strain evidence="2">NSJ-15</strain>
    </source>
</reference>
<protein>
    <recommendedName>
        <fullName evidence="4">DUF4367 domain-containing protein</fullName>
    </recommendedName>
</protein>
<organism evidence="2 3">
    <name type="scientific">Massiliimalia timonensis</name>
    <dbReference type="NCBI Taxonomy" id="1987501"/>
    <lineage>
        <taxon>Bacteria</taxon>
        <taxon>Bacillati</taxon>
        <taxon>Bacillota</taxon>
        <taxon>Clostridia</taxon>
        <taxon>Eubacteriales</taxon>
        <taxon>Oscillospiraceae</taxon>
        <taxon>Massiliimalia</taxon>
    </lineage>
</organism>
<feature type="transmembrane region" description="Helical" evidence="1">
    <location>
        <begin position="29"/>
        <end position="50"/>
    </location>
</feature>
<dbReference type="RefSeq" id="WP_093987646.1">
    <property type="nucleotide sequence ID" value="NZ_FYDD01000002.1"/>
</dbReference>
<keyword evidence="1" id="KW-1133">Transmembrane helix</keyword>
<keyword evidence="1" id="KW-0472">Membrane</keyword>
<evidence type="ECO:0000256" key="1">
    <source>
        <dbReference type="SAM" id="Phobius"/>
    </source>
</evidence>